<dbReference type="InterPro" id="IPR005122">
    <property type="entry name" value="Uracil-DNA_glycosylase-like"/>
</dbReference>
<dbReference type="EMBL" id="BSOZ01000145">
    <property type="protein sequence ID" value="GLS06338.1"/>
    <property type="molecule type" value="Genomic_DNA"/>
</dbReference>
<dbReference type="CDD" id="cd10033">
    <property type="entry name" value="UDG_like"/>
    <property type="match status" value="1"/>
</dbReference>
<sequence length="218" mass="24633">MAILGRITVVGAFLADGRWQYHAAMTDLDRLLADIRACSHCAPQLPLGPRPVLIADARARLLIVGQAPGTRVHATGIPWNDPSGDRLRQWLDVDRDTFYDASRIAIVPMGFCYPGRGKSGDLPPRPECAPRWRAPLHALLPRIELTLLIGQYAQAWYLGRTMRPTLTETVADWARYGPDFLPLPHPSPRNQLWLRRNPWFEAEVVPELRRRVGPLLTR</sequence>
<dbReference type="Pfam" id="PF03167">
    <property type="entry name" value="UDG"/>
    <property type="match status" value="1"/>
</dbReference>
<dbReference type="PANTHER" id="PTHR42160:SF1">
    <property type="entry name" value="URACIL-DNA GLYCOSYLASE SUPERFAMILY PROTEIN"/>
    <property type="match status" value="1"/>
</dbReference>
<protein>
    <submittedName>
        <fullName evidence="2">Uracil-DNA glycosylase</fullName>
    </submittedName>
</protein>
<feature type="domain" description="Uracil-DNA glycosylase-like" evidence="1">
    <location>
        <begin position="52"/>
        <end position="209"/>
    </location>
</feature>
<dbReference type="InterPro" id="IPR047124">
    <property type="entry name" value="HI_0220.2"/>
</dbReference>
<reference evidence="3" key="1">
    <citation type="journal article" date="2019" name="Int. J. Syst. Evol. Microbiol.">
        <title>The Global Catalogue of Microorganisms (GCM) 10K type strain sequencing project: providing services to taxonomists for standard genome sequencing and annotation.</title>
        <authorList>
            <consortium name="The Broad Institute Genomics Platform"/>
            <consortium name="The Broad Institute Genome Sequencing Center for Infectious Disease"/>
            <person name="Wu L."/>
            <person name="Ma J."/>
        </authorList>
    </citation>
    <scope>NUCLEOTIDE SEQUENCE [LARGE SCALE GENOMIC DNA]</scope>
    <source>
        <strain evidence="3">NBRC 104970</strain>
    </source>
</reference>
<gene>
    <name evidence="2" type="ORF">GCM10007860_35190</name>
</gene>
<dbReference type="Gene3D" id="3.40.470.10">
    <property type="entry name" value="Uracil-DNA glycosylase-like domain"/>
    <property type="match status" value="1"/>
</dbReference>
<dbReference type="Proteomes" id="UP001156836">
    <property type="component" value="Unassembled WGS sequence"/>
</dbReference>
<comment type="caution">
    <text evidence="2">The sequence shown here is derived from an EMBL/GenBank/DDBJ whole genome shotgun (WGS) entry which is preliminary data.</text>
</comment>
<name>A0ABQ6BWJ8_9NEIS</name>
<evidence type="ECO:0000313" key="2">
    <source>
        <dbReference type="EMBL" id="GLS06338.1"/>
    </source>
</evidence>
<organism evidence="2 3">
    <name type="scientific">Chitiniphilus shinanonensis</name>
    <dbReference type="NCBI Taxonomy" id="553088"/>
    <lineage>
        <taxon>Bacteria</taxon>
        <taxon>Pseudomonadati</taxon>
        <taxon>Pseudomonadota</taxon>
        <taxon>Betaproteobacteria</taxon>
        <taxon>Neisseriales</taxon>
        <taxon>Chitinibacteraceae</taxon>
        <taxon>Chitiniphilus</taxon>
    </lineage>
</organism>
<evidence type="ECO:0000259" key="1">
    <source>
        <dbReference type="SMART" id="SM00986"/>
    </source>
</evidence>
<proteinExistence type="predicted"/>
<dbReference type="SMART" id="SM00986">
    <property type="entry name" value="UDG"/>
    <property type="match status" value="1"/>
</dbReference>
<keyword evidence="3" id="KW-1185">Reference proteome</keyword>
<evidence type="ECO:0000313" key="3">
    <source>
        <dbReference type="Proteomes" id="UP001156836"/>
    </source>
</evidence>
<dbReference type="InterPro" id="IPR036895">
    <property type="entry name" value="Uracil-DNA_glycosylase-like_sf"/>
</dbReference>
<dbReference type="SUPFAM" id="SSF52141">
    <property type="entry name" value="Uracil-DNA glycosylase-like"/>
    <property type="match status" value="1"/>
</dbReference>
<accession>A0ABQ6BWJ8</accession>
<dbReference type="PANTHER" id="PTHR42160">
    <property type="entry name" value="URACIL-DNA GLYCOSYLASE SUPERFAMILY PROTEIN"/>
    <property type="match status" value="1"/>
</dbReference>
<dbReference type="SMART" id="SM00987">
    <property type="entry name" value="UreE_C"/>
    <property type="match status" value="1"/>
</dbReference>